<organism evidence="16 17">
    <name type="scientific">Anaerobacillus arseniciselenatis</name>
    <dbReference type="NCBI Taxonomy" id="85682"/>
    <lineage>
        <taxon>Bacteria</taxon>
        <taxon>Bacillati</taxon>
        <taxon>Bacillota</taxon>
        <taxon>Bacilli</taxon>
        <taxon>Bacillales</taxon>
        <taxon>Bacillaceae</taxon>
        <taxon>Anaerobacillus</taxon>
    </lineage>
</organism>
<dbReference type="GO" id="GO:0009088">
    <property type="term" value="P:threonine biosynthetic process"/>
    <property type="evidence" value="ECO:0007669"/>
    <property type="project" value="UniProtKB-UniPathway"/>
</dbReference>
<proteinExistence type="inferred from homology"/>
<dbReference type="PANTHER" id="PTHR43331">
    <property type="entry name" value="HOMOSERINE DEHYDROGENASE"/>
    <property type="match status" value="1"/>
</dbReference>
<dbReference type="UniPathway" id="UPA00050">
    <property type="reaction ID" value="UER00063"/>
</dbReference>
<dbReference type="Gene3D" id="3.40.50.720">
    <property type="entry name" value="NAD(P)-binding Rossmann-like Domain"/>
    <property type="match status" value="1"/>
</dbReference>
<evidence type="ECO:0000313" key="16">
    <source>
        <dbReference type="EMBL" id="OIJ07703.1"/>
    </source>
</evidence>
<comment type="pathway">
    <text evidence="1 12">Amino-acid biosynthesis; L-threonine biosynthesis; L-threonine from L-aspartate: step 3/5.</text>
</comment>
<dbReference type="GO" id="GO:0004412">
    <property type="term" value="F:homoserine dehydrogenase activity"/>
    <property type="evidence" value="ECO:0007669"/>
    <property type="project" value="UniProtKB-EC"/>
</dbReference>
<dbReference type="EC" id="1.1.1.3" evidence="4 12"/>
<evidence type="ECO:0000256" key="4">
    <source>
        <dbReference type="ARBA" id="ARBA00013213"/>
    </source>
</evidence>
<evidence type="ECO:0000256" key="10">
    <source>
        <dbReference type="ARBA" id="ARBA00023167"/>
    </source>
</evidence>
<accession>A0A1S2L6T9</accession>
<keyword evidence="8 12" id="KW-0560">Oxidoreductase</keyword>
<dbReference type="EMBL" id="MLQQ01000058">
    <property type="protein sequence ID" value="OIJ07703.1"/>
    <property type="molecule type" value="Genomic_DNA"/>
</dbReference>
<dbReference type="InterPro" id="IPR001342">
    <property type="entry name" value="HDH_cat"/>
</dbReference>
<dbReference type="GO" id="GO:0009086">
    <property type="term" value="P:methionine biosynthetic process"/>
    <property type="evidence" value="ECO:0007669"/>
    <property type="project" value="UniProtKB-KW"/>
</dbReference>
<protein>
    <recommendedName>
        <fullName evidence="5 12">Homoserine dehydrogenase</fullName>
        <ecNumber evidence="4 12">1.1.1.3</ecNumber>
    </recommendedName>
</protein>
<dbReference type="UniPathway" id="UPA00051">
    <property type="reaction ID" value="UER00465"/>
</dbReference>
<dbReference type="PANTHER" id="PTHR43331:SF1">
    <property type="entry name" value="HOMOSERINE DEHYDROGENASE"/>
    <property type="match status" value="1"/>
</dbReference>
<comment type="pathway">
    <text evidence="2 12">Amino-acid biosynthesis; L-methionine biosynthesis via de novo pathway; L-homoserine from L-aspartate: step 3/3.</text>
</comment>
<dbReference type="SUPFAM" id="SSF55347">
    <property type="entry name" value="Glyceraldehyde-3-phosphate dehydrogenase-like, C-terminal domain"/>
    <property type="match status" value="1"/>
</dbReference>
<dbReference type="SUPFAM" id="SSF51735">
    <property type="entry name" value="NAD(P)-binding Rossmann-fold domains"/>
    <property type="match status" value="1"/>
</dbReference>
<keyword evidence="17" id="KW-1185">Reference proteome</keyword>
<sequence>MIKVGFLGFGTVNSGVYEGIVDSVHYLEQILQEEICIQKILVRNKAQYLIGKQKEVVTDSPEQFFAEPFDVVFEAMGGEQPALEYISFLLTKKIPVVTANKELIAKHGQLLESIANENGTFIGYEATVAGGIPIINTLRSQLQWTAVNKVSGILNGTTNYIISKLKNGDRTFSSVLKEAQQLGFAEADPTADIEGYDALYKLQILCKLCFGVWVNEDAFIRNGMSQIESWNFNVGATLGLKLKYIAEAYYDGHKVQGNITPCYVEKKHPLAAIEDENNGVYIQGDWLGNFLTSGPGAGKKPTATSMIEDYLHQIQKKAKFQEVNKRWKVNSSTNKEFIVLYSEKNEEEVFEKLNEVTYNIGNKVYSDNSEKIALLIIGGREVFSLFSEQEEVQIIPVLRMIESISDIKSNEIEQQIV</sequence>
<dbReference type="AlphaFoldDB" id="A0A1S2L6T9"/>
<dbReference type="InterPro" id="IPR036291">
    <property type="entry name" value="NAD(P)-bd_dom_sf"/>
</dbReference>
<dbReference type="Gene3D" id="3.30.360.10">
    <property type="entry name" value="Dihydrodipicolinate Reductase, domain 2"/>
    <property type="match status" value="1"/>
</dbReference>
<keyword evidence="7 12" id="KW-0791">Threonine biosynthesis</keyword>
<evidence type="ECO:0000259" key="15">
    <source>
        <dbReference type="Pfam" id="PF03447"/>
    </source>
</evidence>
<feature type="domain" description="Homoserine dehydrogenase catalytic" evidence="14">
    <location>
        <begin position="133"/>
        <end position="310"/>
    </location>
</feature>
<dbReference type="InterPro" id="IPR005106">
    <property type="entry name" value="Asp/hSer_DH_NAD-bd"/>
</dbReference>
<evidence type="ECO:0000256" key="12">
    <source>
        <dbReference type="RuleBase" id="RU000579"/>
    </source>
</evidence>
<dbReference type="Pfam" id="PF00742">
    <property type="entry name" value="Homoserine_dh"/>
    <property type="match status" value="1"/>
</dbReference>
<evidence type="ECO:0000313" key="17">
    <source>
        <dbReference type="Proteomes" id="UP000180098"/>
    </source>
</evidence>
<evidence type="ECO:0000256" key="3">
    <source>
        <dbReference type="ARBA" id="ARBA00006753"/>
    </source>
</evidence>
<dbReference type="PROSITE" id="PS01042">
    <property type="entry name" value="HOMOSER_DHGENASE"/>
    <property type="match status" value="1"/>
</dbReference>
<keyword evidence="10 12" id="KW-0486">Methionine biosynthesis</keyword>
<feature type="domain" description="Aspartate/homoserine dehydrogenase NAD-binding" evidence="15">
    <location>
        <begin position="8"/>
        <end position="123"/>
    </location>
</feature>
<keyword evidence="6 12" id="KW-0028">Amino-acid biosynthesis</keyword>
<evidence type="ECO:0000256" key="8">
    <source>
        <dbReference type="ARBA" id="ARBA00023002"/>
    </source>
</evidence>
<evidence type="ECO:0000256" key="9">
    <source>
        <dbReference type="ARBA" id="ARBA00023053"/>
    </source>
</evidence>
<evidence type="ECO:0000256" key="1">
    <source>
        <dbReference type="ARBA" id="ARBA00005056"/>
    </source>
</evidence>
<evidence type="ECO:0000256" key="6">
    <source>
        <dbReference type="ARBA" id="ARBA00022605"/>
    </source>
</evidence>
<evidence type="ECO:0000256" key="5">
    <source>
        <dbReference type="ARBA" id="ARBA00013376"/>
    </source>
</evidence>
<dbReference type="Pfam" id="PF03447">
    <property type="entry name" value="NAD_binding_3"/>
    <property type="match status" value="1"/>
</dbReference>
<name>A0A1S2L6T9_9BACI</name>
<keyword evidence="9" id="KW-0915">Sodium</keyword>
<evidence type="ECO:0000256" key="11">
    <source>
        <dbReference type="ARBA" id="ARBA00048841"/>
    </source>
</evidence>
<comment type="catalytic activity">
    <reaction evidence="11">
        <text>L-homoserine + NADP(+) = L-aspartate 4-semialdehyde + NADPH + H(+)</text>
        <dbReference type="Rhea" id="RHEA:15761"/>
        <dbReference type="ChEBI" id="CHEBI:15378"/>
        <dbReference type="ChEBI" id="CHEBI:57476"/>
        <dbReference type="ChEBI" id="CHEBI:57783"/>
        <dbReference type="ChEBI" id="CHEBI:58349"/>
        <dbReference type="ChEBI" id="CHEBI:537519"/>
        <dbReference type="EC" id="1.1.1.3"/>
    </reaction>
    <physiologicalReaction direction="right-to-left" evidence="11">
        <dbReference type="Rhea" id="RHEA:15763"/>
    </physiologicalReaction>
</comment>
<evidence type="ECO:0000256" key="2">
    <source>
        <dbReference type="ARBA" id="ARBA00005062"/>
    </source>
</evidence>
<dbReference type="GO" id="GO:0050661">
    <property type="term" value="F:NADP binding"/>
    <property type="evidence" value="ECO:0007669"/>
    <property type="project" value="InterPro"/>
</dbReference>
<comment type="caution">
    <text evidence="16">The sequence shown here is derived from an EMBL/GenBank/DDBJ whole genome shotgun (WGS) entry which is preliminary data.</text>
</comment>
<evidence type="ECO:0000259" key="14">
    <source>
        <dbReference type="Pfam" id="PF00742"/>
    </source>
</evidence>
<evidence type="ECO:0000256" key="13">
    <source>
        <dbReference type="RuleBase" id="RU004171"/>
    </source>
</evidence>
<keyword evidence="12" id="KW-0521">NADP</keyword>
<dbReference type="FunFam" id="3.30.360.10:FF:000005">
    <property type="entry name" value="Homoserine dehydrogenase"/>
    <property type="match status" value="1"/>
</dbReference>
<dbReference type="NCBIfam" id="NF004976">
    <property type="entry name" value="PRK06349.1"/>
    <property type="match status" value="1"/>
</dbReference>
<gene>
    <name evidence="16" type="ORF">BKP35_18675</name>
</gene>
<evidence type="ECO:0000256" key="7">
    <source>
        <dbReference type="ARBA" id="ARBA00022697"/>
    </source>
</evidence>
<dbReference type="Proteomes" id="UP000180098">
    <property type="component" value="Unassembled WGS sequence"/>
</dbReference>
<reference evidence="16 17" key="1">
    <citation type="submission" date="2016-10" db="EMBL/GenBank/DDBJ databases">
        <title>Draft genome sequences of four alkaliphilic bacteria belonging to the Anaerobacillus genus.</title>
        <authorList>
            <person name="Bassil N.M."/>
            <person name="Lloyd J.R."/>
        </authorList>
    </citation>
    <scope>NUCLEOTIDE SEQUENCE [LARGE SCALE GENOMIC DNA]</scope>
    <source>
        <strain evidence="16 17">DSM 15340</strain>
    </source>
</reference>
<comment type="similarity">
    <text evidence="3 13">Belongs to the homoserine dehydrogenase family.</text>
</comment>
<dbReference type="RefSeq" id="WP_071314892.1">
    <property type="nucleotide sequence ID" value="NZ_MLQQ01000058.1"/>
</dbReference>
<dbReference type="InterPro" id="IPR019811">
    <property type="entry name" value="HDH_CS"/>
</dbReference>